<reference evidence="2 3" key="1">
    <citation type="journal article" date="2024" name="Genome Biol. Evol.">
        <title>Chromosome-level genome assembly of the viviparous eelpout Zoarces viviparus.</title>
        <authorList>
            <person name="Fuhrmann N."/>
            <person name="Brasseur M.V."/>
            <person name="Bakowski C.E."/>
            <person name="Podsiadlowski L."/>
            <person name="Prost S."/>
            <person name="Krehenwinkel H."/>
            <person name="Mayer C."/>
        </authorList>
    </citation>
    <scope>NUCLEOTIDE SEQUENCE [LARGE SCALE GENOMIC DNA]</scope>
    <source>
        <strain evidence="2">NO-MEL_2022_Ind0_liver</strain>
    </source>
</reference>
<dbReference type="AlphaFoldDB" id="A0AAW1FXF9"/>
<gene>
    <name evidence="2" type="ORF">VZT92_004138</name>
</gene>
<evidence type="ECO:0000256" key="1">
    <source>
        <dbReference type="SAM" id="MobiDB-lite"/>
    </source>
</evidence>
<organism evidence="2 3">
    <name type="scientific">Zoarces viviparus</name>
    <name type="common">Viviparous eelpout</name>
    <name type="synonym">Blennius viviparus</name>
    <dbReference type="NCBI Taxonomy" id="48416"/>
    <lineage>
        <taxon>Eukaryota</taxon>
        <taxon>Metazoa</taxon>
        <taxon>Chordata</taxon>
        <taxon>Craniata</taxon>
        <taxon>Vertebrata</taxon>
        <taxon>Euteleostomi</taxon>
        <taxon>Actinopterygii</taxon>
        <taxon>Neopterygii</taxon>
        <taxon>Teleostei</taxon>
        <taxon>Neoteleostei</taxon>
        <taxon>Acanthomorphata</taxon>
        <taxon>Eupercaria</taxon>
        <taxon>Perciformes</taxon>
        <taxon>Cottioidei</taxon>
        <taxon>Zoarcales</taxon>
        <taxon>Zoarcidae</taxon>
        <taxon>Zoarcinae</taxon>
        <taxon>Zoarces</taxon>
    </lineage>
</organism>
<keyword evidence="3" id="KW-1185">Reference proteome</keyword>
<sequence length="116" mass="12140">MGCQKFFGPRKSRLADHQNHLALAALTPQIPRPSQGGIESCTPSQQEDICHLGSPRGSWTGRPVGGGHSCSSGRQGFEHACTSSADGPFILGDRFPAPPPLSRIGTEGPRTPGPAI</sequence>
<feature type="region of interest" description="Disordered" evidence="1">
    <location>
        <begin position="29"/>
        <end position="73"/>
    </location>
</feature>
<evidence type="ECO:0000313" key="3">
    <source>
        <dbReference type="Proteomes" id="UP001488805"/>
    </source>
</evidence>
<proteinExistence type="predicted"/>
<dbReference type="Proteomes" id="UP001488805">
    <property type="component" value="Unassembled WGS sequence"/>
</dbReference>
<name>A0AAW1FXF9_ZOAVI</name>
<accession>A0AAW1FXF9</accession>
<dbReference type="EMBL" id="JBCEZU010000023">
    <property type="protein sequence ID" value="KAK9539003.1"/>
    <property type="molecule type" value="Genomic_DNA"/>
</dbReference>
<feature type="region of interest" description="Disordered" evidence="1">
    <location>
        <begin position="89"/>
        <end position="116"/>
    </location>
</feature>
<protein>
    <submittedName>
        <fullName evidence="2">Uncharacterized protein</fullName>
    </submittedName>
</protein>
<comment type="caution">
    <text evidence="2">The sequence shown here is derived from an EMBL/GenBank/DDBJ whole genome shotgun (WGS) entry which is preliminary data.</text>
</comment>
<evidence type="ECO:0000313" key="2">
    <source>
        <dbReference type="EMBL" id="KAK9539003.1"/>
    </source>
</evidence>